<protein>
    <recommendedName>
        <fullName evidence="3">LytR/CpsA/Psr regulator C-terminal domain-containing protein</fullName>
    </recommendedName>
</protein>
<dbReference type="InterPro" id="IPR050922">
    <property type="entry name" value="LytR/CpsA/Psr_CW_biosynth"/>
</dbReference>
<keyword evidence="2" id="KW-0812">Transmembrane</keyword>
<dbReference type="PANTHER" id="PTHR33392:SF6">
    <property type="entry name" value="POLYISOPRENYL-TEICHOIC ACID--PEPTIDOGLYCAN TEICHOIC ACID TRANSFERASE TAGU"/>
    <property type="match status" value="1"/>
</dbReference>
<dbReference type="PANTHER" id="PTHR33392">
    <property type="entry name" value="POLYISOPRENYL-TEICHOIC ACID--PEPTIDOGLYCAN TEICHOIC ACID TRANSFERASE TAGU"/>
    <property type="match status" value="1"/>
</dbReference>
<reference evidence="5" key="1">
    <citation type="journal article" date="2019" name="Int. J. Syst. Evol. Microbiol.">
        <title>The Global Catalogue of Microorganisms (GCM) 10K type strain sequencing project: providing services to taxonomists for standard genome sequencing and annotation.</title>
        <authorList>
            <consortium name="The Broad Institute Genomics Platform"/>
            <consortium name="The Broad Institute Genome Sequencing Center for Infectious Disease"/>
            <person name="Wu L."/>
            <person name="Ma J."/>
        </authorList>
    </citation>
    <scope>NUCLEOTIDE SEQUENCE [LARGE SCALE GENOMIC DNA]</scope>
    <source>
        <strain evidence="5">JCM 17021</strain>
    </source>
</reference>
<feature type="region of interest" description="Disordered" evidence="1">
    <location>
        <begin position="66"/>
        <end position="105"/>
    </location>
</feature>
<organism evidence="4 5">
    <name type="scientific">Leifsonia kafniensis</name>
    <dbReference type="NCBI Taxonomy" id="475957"/>
    <lineage>
        <taxon>Bacteria</taxon>
        <taxon>Bacillati</taxon>
        <taxon>Actinomycetota</taxon>
        <taxon>Actinomycetes</taxon>
        <taxon>Micrococcales</taxon>
        <taxon>Microbacteriaceae</taxon>
        <taxon>Leifsonia</taxon>
    </lineage>
</organism>
<feature type="transmembrane region" description="Helical" evidence="2">
    <location>
        <begin position="33"/>
        <end position="56"/>
    </location>
</feature>
<keyword evidence="2" id="KW-1133">Transmembrane helix</keyword>
<evidence type="ECO:0000256" key="2">
    <source>
        <dbReference type="SAM" id="Phobius"/>
    </source>
</evidence>
<evidence type="ECO:0000259" key="3">
    <source>
        <dbReference type="Pfam" id="PF13399"/>
    </source>
</evidence>
<dbReference type="RefSeq" id="WP_345068953.1">
    <property type="nucleotide sequence ID" value="NZ_BAABCN010000012.1"/>
</dbReference>
<dbReference type="InterPro" id="IPR027381">
    <property type="entry name" value="LytR/CpsA/Psr_C"/>
</dbReference>
<dbReference type="EMBL" id="BAABCN010000012">
    <property type="protein sequence ID" value="GAA3889587.1"/>
    <property type="molecule type" value="Genomic_DNA"/>
</dbReference>
<sequence length="201" mass="20070">MPRNTPNDRFDSLPHSVDRVGAHRGPAKKGRGWIVLAWAFGATVLLVGAGVAVLFLQNDKLNFSAPGAASSAAPAASATPTATPEPTETAAAEPPAETTAPVPEATVDPSLSVTVLNGTPGTGVAAAVGETLTAAGWTVDDTGDADSEDVATTIVYYSDAALEPAARGVLASLPGAETRLSDEFSGNGASLTVVVGNDYAG</sequence>
<evidence type="ECO:0000313" key="5">
    <source>
        <dbReference type="Proteomes" id="UP001501803"/>
    </source>
</evidence>
<dbReference type="Gene3D" id="3.30.70.2390">
    <property type="match status" value="1"/>
</dbReference>
<dbReference type="Proteomes" id="UP001501803">
    <property type="component" value="Unassembled WGS sequence"/>
</dbReference>
<feature type="compositionally biased region" description="Basic and acidic residues" evidence="1">
    <location>
        <begin position="1"/>
        <end position="21"/>
    </location>
</feature>
<name>A0ABP7KZG4_9MICO</name>
<feature type="region of interest" description="Disordered" evidence="1">
    <location>
        <begin position="1"/>
        <end position="27"/>
    </location>
</feature>
<accession>A0ABP7KZG4</accession>
<keyword evidence="2" id="KW-0472">Membrane</keyword>
<evidence type="ECO:0000313" key="4">
    <source>
        <dbReference type="EMBL" id="GAA3889587.1"/>
    </source>
</evidence>
<gene>
    <name evidence="4" type="ORF">GCM10022381_34470</name>
</gene>
<evidence type="ECO:0000256" key="1">
    <source>
        <dbReference type="SAM" id="MobiDB-lite"/>
    </source>
</evidence>
<comment type="caution">
    <text evidence="4">The sequence shown here is derived from an EMBL/GenBank/DDBJ whole genome shotgun (WGS) entry which is preliminary data.</text>
</comment>
<proteinExistence type="predicted"/>
<feature type="domain" description="LytR/CpsA/Psr regulator C-terminal" evidence="3">
    <location>
        <begin position="111"/>
        <end position="199"/>
    </location>
</feature>
<keyword evidence="5" id="KW-1185">Reference proteome</keyword>
<dbReference type="Pfam" id="PF13399">
    <property type="entry name" value="LytR_C"/>
    <property type="match status" value="1"/>
</dbReference>